<evidence type="ECO:0008006" key="5">
    <source>
        <dbReference type="Google" id="ProtNLM"/>
    </source>
</evidence>
<dbReference type="SUPFAM" id="SSF53335">
    <property type="entry name" value="S-adenosyl-L-methionine-dependent methyltransferases"/>
    <property type="match status" value="1"/>
</dbReference>
<accession>A0A1Q8S4W0</accession>
<comment type="similarity">
    <text evidence="1">Belongs to the methyltransferase superfamily. LaeA methyltransferase family.</text>
</comment>
<dbReference type="OrthoDB" id="2013972at2759"/>
<evidence type="ECO:0000256" key="1">
    <source>
        <dbReference type="ARBA" id="ARBA00038158"/>
    </source>
</evidence>
<evidence type="ECO:0000313" key="4">
    <source>
        <dbReference type="Proteomes" id="UP000186583"/>
    </source>
</evidence>
<sequence>MADQLGTGRTPETAVHSVTEVVRHGTYYDDNDNNDDKEDDGADAIPARDDDESLGGSLRLHPSIMNYRRENGRTYHRLSDGNYHLPNDSLEQERLDIANHLWTLFWDGEPCLCPKNRGARRVLDIGTGTGIWAMDYADAHPLATVIGVDLSPIQPEYVPPNCIFEVDDLELEWTWTEPFDFIFARNMSGSFRDWEGVARQAFDNLEPGGYFEIHDNLYPIECDDGTLTEDMPLFQWSKMLVEASERAGRSITIAPRLGEILERVGFEDVTVTRRKMPASPWPKDPRLREVGIWTQAALLPGIEGIAMALFTRVLEWKPEEVLVLCMNVRRDVRNLGIHAYWWGYSIYGRKPFA</sequence>
<dbReference type="PANTHER" id="PTHR43591:SF31">
    <property type="entry name" value="LAEA-LIKE, PUTATIVE (AFU_ORTHOLOGUE AFUA_8G01930)-RELATED"/>
    <property type="match status" value="1"/>
</dbReference>
<comment type="caution">
    <text evidence="3">The sequence shown here is derived from an EMBL/GenBank/DDBJ whole genome shotgun (WGS) entry which is preliminary data.</text>
</comment>
<dbReference type="STRING" id="708187.A0A1Q8S4W0"/>
<dbReference type="EMBL" id="MPGH01000017">
    <property type="protein sequence ID" value="OLN96465.1"/>
    <property type="molecule type" value="Genomic_DNA"/>
</dbReference>
<dbReference type="Pfam" id="PF13489">
    <property type="entry name" value="Methyltransf_23"/>
    <property type="match status" value="1"/>
</dbReference>
<evidence type="ECO:0000313" key="3">
    <source>
        <dbReference type="EMBL" id="OLN96465.1"/>
    </source>
</evidence>
<proteinExistence type="inferred from homology"/>
<evidence type="ECO:0000256" key="2">
    <source>
        <dbReference type="SAM" id="MobiDB-lite"/>
    </source>
</evidence>
<keyword evidence="4" id="KW-1185">Reference proteome</keyword>
<dbReference type="GO" id="GO:0008168">
    <property type="term" value="F:methyltransferase activity"/>
    <property type="evidence" value="ECO:0007669"/>
    <property type="project" value="TreeGrafter"/>
</dbReference>
<gene>
    <name evidence="3" type="ORF">CCHL11_00865</name>
</gene>
<dbReference type="Gene3D" id="3.40.50.150">
    <property type="entry name" value="Vaccinia Virus protein VP39"/>
    <property type="match status" value="1"/>
</dbReference>
<feature type="compositionally biased region" description="Acidic residues" evidence="2">
    <location>
        <begin position="29"/>
        <end position="42"/>
    </location>
</feature>
<feature type="region of interest" description="Disordered" evidence="2">
    <location>
        <begin position="1"/>
        <end position="56"/>
    </location>
</feature>
<dbReference type="Proteomes" id="UP000186583">
    <property type="component" value="Unassembled WGS sequence"/>
</dbReference>
<dbReference type="CDD" id="cd02440">
    <property type="entry name" value="AdoMet_MTases"/>
    <property type="match status" value="1"/>
</dbReference>
<dbReference type="AlphaFoldDB" id="A0A1Q8S4W0"/>
<name>A0A1Q8S4W0_9PEZI</name>
<dbReference type="PANTHER" id="PTHR43591">
    <property type="entry name" value="METHYLTRANSFERASE"/>
    <property type="match status" value="1"/>
</dbReference>
<organism evidence="3 4">
    <name type="scientific">Colletotrichum chlorophyti</name>
    <dbReference type="NCBI Taxonomy" id="708187"/>
    <lineage>
        <taxon>Eukaryota</taxon>
        <taxon>Fungi</taxon>
        <taxon>Dikarya</taxon>
        <taxon>Ascomycota</taxon>
        <taxon>Pezizomycotina</taxon>
        <taxon>Sordariomycetes</taxon>
        <taxon>Hypocreomycetidae</taxon>
        <taxon>Glomerellales</taxon>
        <taxon>Glomerellaceae</taxon>
        <taxon>Colletotrichum</taxon>
    </lineage>
</organism>
<dbReference type="InterPro" id="IPR029063">
    <property type="entry name" value="SAM-dependent_MTases_sf"/>
</dbReference>
<protein>
    <recommendedName>
        <fullName evidence="5">Methyltransferase domain-containing protein</fullName>
    </recommendedName>
</protein>
<reference evidence="3 4" key="1">
    <citation type="submission" date="2016-11" db="EMBL/GenBank/DDBJ databases">
        <title>Draft Genome Assembly of Colletotrichum chlorophyti a pathogen of herbaceous plants.</title>
        <authorList>
            <person name="Gan P."/>
            <person name="Narusaka M."/>
            <person name="Tsushima A."/>
            <person name="Narusaka Y."/>
            <person name="Takano Y."/>
            <person name="Shirasu K."/>
        </authorList>
    </citation>
    <scope>NUCLEOTIDE SEQUENCE [LARGE SCALE GENOMIC DNA]</scope>
    <source>
        <strain evidence="3 4">NTL11</strain>
    </source>
</reference>